<dbReference type="RefSeq" id="WP_110389305.1">
    <property type="nucleotide sequence ID" value="NZ_DAIMVG010000035.1"/>
</dbReference>
<sequence length="237" mass="26231">MRYIILDTETTGLNPRTGDRLVEFAGLEMVGRKLTGRSLHLYVHPERDIPEEASRIHGITLDQLEGKPTFAGVAAEISEFIRGAALIIHNAPFDMGFLDMEFTRLGLPSAREQVGEVIDTLAMAKDQFPGKRNNLDALCDRFEVDRSNRVFHGALIDCELLGEVYLAMTRGQESLLMDIEPLSSERGGPSMRLADGPRPRVQAASAEELAAHEGYLDELDKAMKGPCLWRQTPPEAA</sequence>
<name>A0A318KWP2_9NEIS</name>
<protein>
    <recommendedName>
        <fullName evidence="3 18">DNA polymerase III subunit epsilon</fullName>
        <ecNumber evidence="2 18">2.7.7.7</ecNumber>
    </recommendedName>
</protein>
<dbReference type="InterPro" id="IPR006309">
    <property type="entry name" value="DnaQ_proteo"/>
</dbReference>
<evidence type="ECO:0000313" key="20">
    <source>
        <dbReference type="EMBL" id="PXX81999.1"/>
    </source>
</evidence>
<feature type="binding site" evidence="16">
    <location>
        <position position="7"/>
    </location>
    <ligand>
        <name>substrate</name>
    </ligand>
</feature>
<feature type="domain" description="Exonuclease" evidence="19">
    <location>
        <begin position="2"/>
        <end position="174"/>
    </location>
</feature>
<dbReference type="GO" id="GO:0005829">
    <property type="term" value="C:cytosol"/>
    <property type="evidence" value="ECO:0007669"/>
    <property type="project" value="TreeGrafter"/>
</dbReference>
<comment type="cofactor">
    <cofactor evidence="17">
        <name>Mg(2+)</name>
        <dbReference type="ChEBI" id="CHEBI:18420"/>
    </cofactor>
    <cofactor evidence="17">
        <name>Mn(2+)</name>
        <dbReference type="ChEBI" id="CHEBI:29035"/>
    </cofactor>
    <text evidence="17">Binds 2 divalent metal cations. Magnesium or manganese.</text>
</comment>
<dbReference type="GO" id="GO:0046872">
    <property type="term" value="F:metal ion binding"/>
    <property type="evidence" value="ECO:0007669"/>
    <property type="project" value="UniProtKB-KW"/>
</dbReference>
<evidence type="ECO:0000256" key="17">
    <source>
        <dbReference type="PIRSR" id="PIRSR606309-3"/>
    </source>
</evidence>
<evidence type="ECO:0000256" key="7">
    <source>
        <dbReference type="ARBA" id="ARBA00022722"/>
    </source>
</evidence>
<evidence type="ECO:0000256" key="4">
    <source>
        <dbReference type="ARBA" id="ARBA00022679"/>
    </source>
</evidence>
<feature type="binding site" evidence="17">
    <location>
        <position position="9"/>
    </location>
    <ligand>
        <name>a divalent metal cation</name>
        <dbReference type="ChEBI" id="CHEBI:60240"/>
        <label>1</label>
        <note>catalytic</note>
    </ligand>
</feature>
<dbReference type="InterPro" id="IPR012337">
    <property type="entry name" value="RNaseH-like_sf"/>
</dbReference>
<keyword evidence="7 18" id="KW-0540">Nuclease</keyword>
<keyword evidence="9 18" id="KW-0378">Hydrolase</keyword>
<comment type="caution">
    <text evidence="20">The sequence shown here is derived from an EMBL/GenBank/DDBJ whole genome shotgun (WGS) entry which is preliminary data.</text>
</comment>
<evidence type="ECO:0000256" key="18">
    <source>
        <dbReference type="RuleBase" id="RU364087"/>
    </source>
</evidence>
<evidence type="ECO:0000256" key="6">
    <source>
        <dbReference type="ARBA" id="ARBA00022705"/>
    </source>
</evidence>
<dbReference type="InterPro" id="IPR036397">
    <property type="entry name" value="RNaseH_sf"/>
</dbReference>
<organism evidence="20 21">
    <name type="scientific">Rivihabitans pingtungensis</name>
    <dbReference type="NCBI Taxonomy" id="1054498"/>
    <lineage>
        <taxon>Bacteria</taxon>
        <taxon>Pseudomonadati</taxon>
        <taxon>Pseudomonadota</taxon>
        <taxon>Betaproteobacteria</taxon>
        <taxon>Neisseriales</taxon>
        <taxon>Aquaspirillaceae</taxon>
        <taxon>Rivihabitans</taxon>
    </lineage>
</organism>
<keyword evidence="13 17" id="KW-0464">Manganese</keyword>
<dbReference type="AlphaFoldDB" id="A0A318KWP2"/>
<evidence type="ECO:0000256" key="5">
    <source>
        <dbReference type="ARBA" id="ARBA00022695"/>
    </source>
</evidence>
<evidence type="ECO:0000256" key="11">
    <source>
        <dbReference type="ARBA" id="ARBA00022842"/>
    </source>
</evidence>
<evidence type="ECO:0000256" key="13">
    <source>
        <dbReference type="ARBA" id="ARBA00023211"/>
    </source>
</evidence>
<evidence type="ECO:0000256" key="1">
    <source>
        <dbReference type="ARBA" id="ARBA00001936"/>
    </source>
</evidence>
<keyword evidence="6 18" id="KW-0235">DNA replication</keyword>
<feature type="binding site" evidence="16">
    <location>
        <position position="57"/>
    </location>
    <ligand>
        <name>substrate</name>
    </ligand>
</feature>
<evidence type="ECO:0000256" key="15">
    <source>
        <dbReference type="PIRSR" id="PIRSR606309-1"/>
    </source>
</evidence>
<evidence type="ECO:0000256" key="3">
    <source>
        <dbReference type="ARBA" id="ARBA00020352"/>
    </source>
</evidence>
<evidence type="ECO:0000256" key="9">
    <source>
        <dbReference type="ARBA" id="ARBA00022801"/>
    </source>
</evidence>
<dbReference type="SMART" id="SM00479">
    <property type="entry name" value="EXOIII"/>
    <property type="match status" value="1"/>
</dbReference>
<reference evidence="20 21" key="1">
    <citation type="submission" date="2018-05" db="EMBL/GenBank/DDBJ databases">
        <title>Genomic Encyclopedia of Type Strains, Phase IV (KMG-IV): sequencing the most valuable type-strain genomes for metagenomic binning, comparative biology and taxonomic classification.</title>
        <authorList>
            <person name="Goeker M."/>
        </authorList>
    </citation>
    <scope>NUCLEOTIDE SEQUENCE [LARGE SCALE GENOMIC DNA]</scope>
    <source>
        <strain evidence="20 21">DSM 29661</strain>
    </source>
</reference>
<dbReference type="PANTHER" id="PTHR30231">
    <property type="entry name" value="DNA POLYMERASE III SUBUNIT EPSILON"/>
    <property type="match status" value="1"/>
</dbReference>
<dbReference type="FunFam" id="3.30.420.10:FF:000012">
    <property type="entry name" value="DNA polymerase III subunit epsilon"/>
    <property type="match status" value="1"/>
</dbReference>
<dbReference type="EC" id="2.7.7.7" evidence="2 18"/>
<evidence type="ECO:0000256" key="10">
    <source>
        <dbReference type="ARBA" id="ARBA00022839"/>
    </source>
</evidence>
<keyword evidence="11 17" id="KW-0460">Magnesium</keyword>
<evidence type="ECO:0000256" key="8">
    <source>
        <dbReference type="ARBA" id="ARBA00022723"/>
    </source>
</evidence>
<dbReference type="NCBIfam" id="TIGR01406">
    <property type="entry name" value="dnaQ_proteo"/>
    <property type="match status" value="1"/>
</dbReference>
<evidence type="ECO:0000313" key="21">
    <source>
        <dbReference type="Proteomes" id="UP000247555"/>
    </source>
</evidence>
<dbReference type="OrthoDB" id="9804290at2"/>
<keyword evidence="12 18" id="KW-0239">DNA-directed DNA polymerase</keyword>
<dbReference type="InterPro" id="IPR013520">
    <property type="entry name" value="Ribonucl_H"/>
</dbReference>
<evidence type="ECO:0000256" key="2">
    <source>
        <dbReference type="ARBA" id="ARBA00012417"/>
    </source>
</evidence>
<dbReference type="GO" id="GO:0008408">
    <property type="term" value="F:3'-5' exonuclease activity"/>
    <property type="evidence" value="ECO:0007669"/>
    <property type="project" value="TreeGrafter"/>
</dbReference>
<dbReference type="EMBL" id="QJKI01000001">
    <property type="protein sequence ID" value="PXX81999.1"/>
    <property type="molecule type" value="Genomic_DNA"/>
</dbReference>
<feature type="binding site" evidence="17">
    <location>
        <position position="157"/>
    </location>
    <ligand>
        <name>a divalent metal cation</name>
        <dbReference type="ChEBI" id="CHEBI:60240"/>
        <label>1</label>
        <note>catalytic</note>
    </ligand>
</feature>
<feature type="active site" description="Proton acceptor" evidence="15">
    <location>
        <position position="152"/>
    </location>
</feature>
<keyword evidence="4 18" id="KW-0808">Transferase</keyword>
<dbReference type="Pfam" id="PF00929">
    <property type="entry name" value="RNase_T"/>
    <property type="match status" value="1"/>
</dbReference>
<dbReference type="Gene3D" id="3.30.420.10">
    <property type="entry name" value="Ribonuclease H-like superfamily/Ribonuclease H"/>
    <property type="match status" value="1"/>
</dbReference>
<keyword evidence="10 18" id="KW-0269">Exonuclease</keyword>
<feature type="binding site" evidence="17">
    <location>
        <position position="7"/>
    </location>
    <ligand>
        <name>a divalent metal cation</name>
        <dbReference type="ChEBI" id="CHEBI:60240"/>
        <label>1</label>
        <note>catalytic</note>
    </ligand>
</feature>
<dbReference type="GO" id="GO:0045004">
    <property type="term" value="P:DNA replication proofreading"/>
    <property type="evidence" value="ECO:0007669"/>
    <property type="project" value="TreeGrafter"/>
</dbReference>
<feature type="binding site" evidence="16">
    <location>
        <position position="157"/>
    </location>
    <ligand>
        <name>substrate</name>
    </ligand>
</feature>
<dbReference type="Proteomes" id="UP000247555">
    <property type="component" value="Unassembled WGS sequence"/>
</dbReference>
<evidence type="ECO:0000256" key="14">
    <source>
        <dbReference type="ARBA" id="ARBA00049244"/>
    </source>
</evidence>
<accession>A0A318KWP2</accession>
<keyword evidence="21" id="KW-1185">Reference proteome</keyword>
<keyword evidence="5 18" id="KW-0548">Nucleotidyltransferase</keyword>
<gene>
    <name evidence="18" type="primary">dnaQ</name>
    <name evidence="20" type="ORF">DFR34_101231</name>
</gene>
<dbReference type="SUPFAM" id="SSF53098">
    <property type="entry name" value="Ribonuclease H-like"/>
    <property type="match status" value="1"/>
</dbReference>
<dbReference type="NCBIfam" id="NF004316">
    <property type="entry name" value="PRK05711.1"/>
    <property type="match status" value="1"/>
</dbReference>
<feature type="binding site" evidence="16">
    <location>
        <position position="9"/>
    </location>
    <ligand>
        <name>substrate</name>
    </ligand>
</feature>
<comment type="subunit">
    <text evidence="18">DNA polymerase III contains a core (composed of alpha, epsilon and theta chains) that associates with a tau subunit. This core dimerizes to form the POLIII' complex. PolIII' associates with the gamma complex (composed of gamma, delta, delta', psi and chi chains) and with the beta chain to form the complete DNA polymerase III complex.</text>
</comment>
<dbReference type="PANTHER" id="PTHR30231:SF41">
    <property type="entry name" value="DNA POLYMERASE III SUBUNIT EPSILON"/>
    <property type="match status" value="1"/>
</dbReference>
<keyword evidence="8 17" id="KW-0479">Metal-binding</keyword>
<evidence type="ECO:0000259" key="19">
    <source>
        <dbReference type="SMART" id="SM00479"/>
    </source>
</evidence>
<dbReference type="GO" id="GO:0003677">
    <property type="term" value="F:DNA binding"/>
    <property type="evidence" value="ECO:0007669"/>
    <property type="project" value="InterPro"/>
</dbReference>
<proteinExistence type="predicted"/>
<comment type="cofactor">
    <cofactor evidence="1 18">
        <name>Mn(2+)</name>
        <dbReference type="ChEBI" id="CHEBI:29035"/>
    </cofactor>
</comment>
<feature type="binding site" evidence="16">
    <location>
        <position position="52"/>
    </location>
    <ligand>
        <name>substrate</name>
    </ligand>
</feature>
<dbReference type="NCBIfam" id="TIGR00573">
    <property type="entry name" value="dnaq"/>
    <property type="match status" value="1"/>
</dbReference>
<comment type="function">
    <text evidence="18">DNA polymerase III is a complex, multichain enzyme responsible for most of the replicative synthesis in bacteria. The epsilon subunit contain the editing function and is a proofreading 3'-5' exonuclease.</text>
</comment>
<dbReference type="CDD" id="cd06131">
    <property type="entry name" value="DNA_pol_III_epsilon_Ecoli_like"/>
    <property type="match status" value="1"/>
</dbReference>
<comment type="catalytic activity">
    <reaction evidence="14 18">
        <text>DNA(n) + a 2'-deoxyribonucleoside 5'-triphosphate = DNA(n+1) + diphosphate</text>
        <dbReference type="Rhea" id="RHEA:22508"/>
        <dbReference type="Rhea" id="RHEA-COMP:17339"/>
        <dbReference type="Rhea" id="RHEA-COMP:17340"/>
        <dbReference type="ChEBI" id="CHEBI:33019"/>
        <dbReference type="ChEBI" id="CHEBI:61560"/>
        <dbReference type="ChEBI" id="CHEBI:173112"/>
        <dbReference type="EC" id="2.7.7.7"/>
    </reaction>
</comment>
<evidence type="ECO:0000256" key="12">
    <source>
        <dbReference type="ARBA" id="ARBA00022932"/>
    </source>
</evidence>
<dbReference type="InterPro" id="IPR006054">
    <property type="entry name" value="DnaQ"/>
</dbReference>
<dbReference type="GO" id="GO:0003887">
    <property type="term" value="F:DNA-directed DNA polymerase activity"/>
    <property type="evidence" value="ECO:0007669"/>
    <property type="project" value="UniProtKB-KW"/>
</dbReference>
<evidence type="ECO:0000256" key="16">
    <source>
        <dbReference type="PIRSR" id="PIRSR606309-2"/>
    </source>
</evidence>